<dbReference type="SUPFAM" id="SSF52172">
    <property type="entry name" value="CheY-like"/>
    <property type="match status" value="1"/>
</dbReference>
<dbReference type="Pfam" id="PF00486">
    <property type="entry name" value="Trans_reg_C"/>
    <property type="match status" value="1"/>
</dbReference>
<dbReference type="GO" id="GO:0006355">
    <property type="term" value="P:regulation of DNA-templated transcription"/>
    <property type="evidence" value="ECO:0007669"/>
    <property type="project" value="InterPro"/>
</dbReference>
<name>A0A2N3KS97_9PROT</name>
<evidence type="ECO:0000256" key="3">
    <source>
        <dbReference type="ARBA" id="ARBA00023015"/>
    </source>
</evidence>
<dbReference type="InterPro" id="IPR036388">
    <property type="entry name" value="WH-like_DNA-bd_sf"/>
</dbReference>
<dbReference type="SMART" id="SM00448">
    <property type="entry name" value="REC"/>
    <property type="match status" value="1"/>
</dbReference>
<dbReference type="GO" id="GO:0032993">
    <property type="term" value="C:protein-DNA complex"/>
    <property type="evidence" value="ECO:0007669"/>
    <property type="project" value="TreeGrafter"/>
</dbReference>
<dbReference type="EMBL" id="NWTK01000009">
    <property type="protein sequence ID" value="PKR53397.1"/>
    <property type="molecule type" value="Genomic_DNA"/>
</dbReference>
<feature type="domain" description="Response regulatory" evidence="9">
    <location>
        <begin position="4"/>
        <end position="117"/>
    </location>
</feature>
<feature type="region of interest" description="Disordered" evidence="8">
    <location>
        <begin position="242"/>
        <end position="262"/>
    </location>
</feature>
<protein>
    <submittedName>
        <fullName evidence="12">Transcriptional regulator</fullName>
    </submittedName>
</protein>
<dbReference type="Proteomes" id="UP000233458">
    <property type="component" value="Chromosome"/>
</dbReference>
<accession>A0A2N3KS97</accession>
<keyword evidence="3" id="KW-0805">Transcription regulation</keyword>
<dbReference type="RefSeq" id="WP_101267960.1">
    <property type="nucleotide sequence ID" value="NZ_CP024199.1"/>
</dbReference>
<evidence type="ECO:0000256" key="1">
    <source>
        <dbReference type="ARBA" id="ARBA00022553"/>
    </source>
</evidence>
<evidence type="ECO:0000256" key="5">
    <source>
        <dbReference type="ARBA" id="ARBA00023163"/>
    </source>
</evidence>
<organism evidence="12 14">
    <name type="scientific">Thalassospira marina</name>
    <dbReference type="NCBI Taxonomy" id="2048283"/>
    <lineage>
        <taxon>Bacteria</taxon>
        <taxon>Pseudomonadati</taxon>
        <taxon>Pseudomonadota</taxon>
        <taxon>Alphaproteobacteria</taxon>
        <taxon>Rhodospirillales</taxon>
        <taxon>Thalassospiraceae</taxon>
        <taxon>Thalassospira</taxon>
    </lineage>
</organism>
<evidence type="ECO:0000256" key="6">
    <source>
        <dbReference type="PROSITE-ProRule" id="PRU00169"/>
    </source>
</evidence>
<evidence type="ECO:0000313" key="13">
    <source>
        <dbReference type="Proteomes" id="UP000233458"/>
    </source>
</evidence>
<dbReference type="PROSITE" id="PS51755">
    <property type="entry name" value="OMPR_PHOB"/>
    <property type="match status" value="1"/>
</dbReference>
<dbReference type="AlphaFoldDB" id="A0A2N3KS97"/>
<proteinExistence type="predicted"/>
<dbReference type="InterPro" id="IPR039420">
    <property type="entry name" value="WalR-like"/>
</dbReference>
<evidence type="ECO:0000313" key="12">
    <source>
        <dbReference type="EMBL" id="PKR53397.1"/>
    </source>
</evidence>
<dbReference type="SMART" id="SM00862">
    <property type="entry name" value="Trans_reg_C"/>
    <property type="match status" value="1"/>
</dbReference>
<evidence type="ECO:0000256" key="4">
    <source>
        <dbReference type="ARBA" id="ARBA00023125"/>
    </source>
</evidence>
<sequence length="262" mass="28173">MAACIFVVEDNEDLNRDLCEYLEICGFDVVGCESGQEFHRALEELTPTAVIFDVMLPDADGFDLARFTRNKLDCGIMMLTSLSGMDQHLTGYQAGADVYLTKDSPLSVIEAALRPLLRRVATPATDDVADSTQDLPGDCWTLDRLNWTLTTPEGSAAVLTAGERTIISVLIEANGGWLTRPDIVMALGKADTAENCRNLDTAIRRVRQKISKDTGAELPVRTAYGRGYAFTSPAVIVGDEAEADGGSTSATTASATKVRTNA</sequence>
<dbReference type="EMBL" id="CP024199">
    <property type="protein sequence ID" value="AUG52485.1"/>
    <property type="molecule type" value="Genomic_DNA"/>
</dbReference>
<evidence type="ECO:0000313" key="11">
    <source>
        <dbReference type="EMBL" id="AUG52485.1"/>
    </source>
</evidence>
<feature type="modified residue" description="4-aspartylphosphate" evidence="6">
    <location>
        <position position="53"/>
    </location>
</feature>
<dbReference type="Pfam" id="PF00072">
    <property type="entry name" value="Response_reg"/>
    <property type="match status" value="1"/>
</dbReference>
<keyword evidence="5" id="KW-0804">Transcription</keyword>
<dbReference type="SUPFAM" id="SSF46894">
    <property type="entry name" value="C-terminal effector domain of the bipartite response regulators"/>
    <property type="match status" value="1"/>
</dbReference>
<feature type="domain" description="OmpR/PhoB-type" evidence="10">
    <location>
        <begin position="130"/>
        <end position="232"/>
    </location>
</feature>
<evidence type="ECO:0000256" key="2">
    <source>
        <dbReference type="ARBA" id="ARBA00023012"/>
    </source>
</evidence>
<reference evidence="12 14" key="1">
    <citation type="submission" date="2017-09" db="EMBL/GenBank/DDBJ databases">
        <title>Biodiversity and function of Thalassospira species in the particle-attached aromatic-hydrocarbon-degrading consortia from the surface seawater of the South China Sea.</title>
        <authorList>
            <person name="Dong C."/>
            <person name="Liu R."/>
            <person name="Shao Z."/>
        </authorList>
    </citation>
    <scope>NUCLEOTIDE SEQUENCE [LARGE SCALE GENOMIC DNA]</scope>
    <source>
        <strain evidence="12 14">CSC1P2</strain>
    </source>
</reference>
<dbReference type="PANTHER" id="PTHR48111:SF1">
    <property type="entry name" value="TWO-COMPONENT RESPONSE REGULATOR ORR33"/>
    <property type="match status" value="1"/>
</dbReference>
<dbReference type="OrthoDB" id="9784252at2"/>
<evidence type="ECO:0000259" key="10">
    <source>
        <dbReference type="PROSITE" id="PS51755"/>
    </source>
</evidence>
<dbReference type="InterPro" id="IPR016032">
    <property type="entry name" value="Sig_transdc_resp-reg_C-effctor"/>
</dbReference>
<dbReference type="GO" id="GO:0000156">
    <property type="term" value="F:phosphorelay response regulator activity"/>
    <property type="evidence" value="ECO:0007669"/>
    <property type="project" value="TreeGrafter"/>
</dbReference>
<dbReference type="PANTHER" id="PTHR48111">
    <property type="entry name" value="REGULATOR OF RPOS"/>
    <property type="match status" value="1"/>
</dbReference>
<dbReference type="Proteomes" id="UP000233597">
    <property type="component" value="Unassembled WGS sequence"/>
</dbReference>
<dbReference type="KEGG" id="thac:CSC3H3_06975"/>
<dbReference type="InterPro" id="IPR001789">
    <property type="entry name" value="Sig_transdc_resp-reg_receiver"/>
</dbReference>
<dbReference type="InterPro" id="IPR011006">
    <property type="entry name" value="CheY-like_superfamily"/>
</dbReference>
<evidence type="ECO:0000256" key="8">
    <source>
        <dbReference type="SAM" id="MobiDB-lite"/>
    </source>
</evidence>
<keyword evidence="4 7" id="KW-0238">DNA-binding</keyword>
<dbReference type="Gene3D" id="1.10.10.10">
    <property type="entry name" value="Winged helix-like DNA-binding domain superfamily/Winged helix DNA-binding domain"/>
    <property type="match status" value="1"/>
</dbReference>
<keyword evidence="2" id="KW-0902">Two-component regulatory system</keyword>
<dbReference type="InterPro" id="IPR001867">
    <property type="entry name" value="OmpR/PhoB-type_DNA-bd"/>
</dbReference>
<feature type="DNA-binding region" description="OmpR/PhoB-type" evidence="7">
    <location>
        <begin position="130"/>
        <end position="232"/>
    </location>
</feature>
<keyword evidence="1 6" id="KW-0597">Phosphoprotein</keyword>
<dbReference type="PROSITE" id="PS50110">
    <property type="entry name" value="RESPONSE_REGULATORY"/>
    <property type="match status" value="1"/>
</dbReference>
<dbReference type="GO" id="GO:0005829">
    <property type="term" value="C:cytosol"/>
    <property type="evidence" value="ECO:0007669"/>
    <property type="project" value="TreeGrafter"/>
</dbReference>
<dbReference type="GO" id="GO:0000976">
    <property type="term" value="F:transcription cis-regulatory region binding"/>
    <property type="evidence" value="ECO:0007669"/>
    <property type="project" value="TreeGrafter"/>
</dbReference>
<evidence type="ECO:0000256" key="7">
    <source>
        <dbReference type="PROSITE-ProRule" id="PRU01091"/>
    </source>
</evidence>
<dbReference type="CDD" id="cd17574">
    <property type="entry name" value="REC_OmpR"/>
    <property type="match status" value="1"/>
</dbReference>
<feature type="compositionally biased region" description="Low complexity" evidence="8">
    <location>
        <begin position="247"/>
        <end position="256"/>
    </location>
</feature>
<reference evidence="11 13" key="2">
    <citation type="submission" date="2017-10" db="EMBL/GenBank/DDBJ databases">
        <title>Biodiversity and function of Thalassospira species in the particle-attached aromatic-hydrocarbon-degrading consortia from the surface seawater of the China South Sea.</title>
        <authorList>
            <person name="Dong C."/>
            <person name="Liu R."/>
            <person name="Shao Z."/>
        </authorList>
    </citation>
    <scope>NUCLEOTIDE SEQUENCE [LARGE SCALE GENOMIC DNA]</scope>
    <source>
        <strain evidence="11 13">CSC3H3</strain>
    </source>
</reference>
<dbReference type="Gene3D" id="3.40.50.2300">
    <property type="match status" value="1"/>
</dbReference>
<gene>
    <name evidence="12" type="ORF">COO20_15005</name>
    <name evidence="11" type="ORF">CSC3H3_06975</name>
</gene>
<keyword evidence="13" id="KW-1185">Reference proteome</keyword>
<evidence type="ECO:0000313" key="14">
    <source>
        <dbReference type="Proteomes" id="UP000233597"/>
    </source>
</evidence>
<evidence type="ECO:0000259" key="9">
    <source>
        <dbReference type="PROSITE" id="PS50110"/>
    </source>
</evidence>